<reference evidence="3" key="1">
    <citation type="journal article" date="2021" name="PeerJ">
        <title>Extensive microbial diversity within the chicken gut microbiome revealed by metagenomics and culture.</title>
        <authorList>
            <person name="Gilroy R."/>
            <person name="Ravi A."/>
            <person name="Getino M."/>
            <person name="Pursley I."/>
            <person name="Horton D.L."/>
            <person name="Alikhan N.F."/>
            <person name="Baker D."/>
            <person name="Gharbi K."/>
            <person name="Hall N."/>
            <person name="Watson M."/>
            <person name="Adriaenssens E.M."/>
            <person name="Foster-Nyarko E."/>
            <person name="Jarju S."/>
            <person name="Secka A."/>
            <person name="Antonio M."/>
            <person name="Oren A."/>
            <person name="Chaudhuri R.R."/>
            <person name="La Ragione R."/>
            <person name="Hildebrand F."/>
            <person name="Pallen M.J."/>
        </authorList>
    </citation>
    <scope>NUCLEOTIDE SEQUENCE</scope>
    <source>
        <strain evidence="3">CHK32-1732</strain>
    </source>
</reference>
<feature type="region of interest" description="Disordered" evidence="2">
    <location>
        <begin position="238"/>
        <end position="306"/>
    </location>
</feature>
<accession>A0A9D1RP20</accession>
<dbReference type="Pfam" id="PF04012">
    <property type="entry name" value="PspA_IM30"/>
    <property type="match status" value="1"/>
</dbReference>
<feature type="compositionally biased region" description="Low complexity" evidence="2">
    <location>
        <begin position="270"/>
        <end position="281"/>
    </location>
</feature>
<sequence>MANPFSKGWKYLMQSLDTKIEENADPKVQIDQATEAAKKQHREVTESASRIIGNRNQLEMKLNRLVKDQEKLQQNARTALQQADAATAAGDQAKATELTNTAEVFATQLVTVEQELENTKQMHAQASEAANQAQQQQKQSEMRLKDQMAQIDQLKAQVDQAKMQESSAEAMQSMKGIQADDNVPTLDGVRDKIEARYANALGAQELTESSVQGRMAEIETAGNDFAATSRLDQIRAEMAGTAGAGSSELTSGDAAGDAAGEIEAGEDAAADVAADATAAEATADDVATDVAAEQDGDADDEQPTSS</sequence>
<comment type="similarity">
    <text evidence="1">Belongs to the PspA/Vipp/IM30 family.</text>
</comment>
<evidence type="ECO:0000256" key="2">
    <source>
        <dbReference type="SAM" id="MobiDB-lite"/>
    </source>
</evidence>
<evidence type="ECO:0000313" key="3">
    <source>
        <dbReference type="EMBL" id="HIW91504.1"/>
    </source>
</evidence>
<gene>
    <name evidence="3" type="ORF">H9870_07585</name>
</gene>
<feature type="compositionally biased region" description="Low complexity" evidence="2">
    <location>
        <begin position="253"/>
        <end position="262"/>
    </location>
</feature>
<comment type="caution">
    <text evidence="3">The sequence shown here is derived from an EMBL/GenBank/DDBJ whole genome shotgun (WGS) entry which is preliminary data.</text>
</comment>
<feature type="compositionally biased region" description="Acidic residues" evidence="2">
    <location>
        <begin position="282"/>
        <end position="306"/>
    </location>
</feature>
<feature type="region of interest" description="Disordered" evidence="2">
    <location>
        <begin position="122"/>
        <end position="143"/>
    </location>
</feature>
<evidence type="ECO:0000256" key="1">
    <source>
        <dbReference type="ARBA" id="ARBA00043985"/>
    </source>
</evidence>
<protein>
    <submittedName>
        <fullName evidence="3">PspA/IM30 family protein</fullName>
    </submittedName>
</protein>
<dbReference type="InterPro" id="IPR007157">
    <property type="entry name" value="PspA_VIPP1"/>
</dbReference>
<dbReference type="Proteomes" id="UP000824190">
    <property type="component" value="Unassembled WGS sequence"/>
</dbReference>
<feature type="compositionally biased region" description="Low complexity" evidence="2">
    <location>
        <begin position="124"/>
        <end position="139"/>
    </location>
</feature>
<dbReference type="AlphaFoldDB" id="A0A9D1RP20"/>
<dbReference type="EMBL" id="DXGC01000070">
    <property type="protein sequence ID" value="HIW91504.1"/>
    <property type="molecule type" value="Genomic_DNA"/>
</dbReference>
<name>A0A9D1RP20_9CORY</name>
<proteinExistence type="inferred from homology"/>
<evidence type="ECO:0000313" key="4">
    <source>
        <dbReference type="Proteomes" id="UP000824190"/>
    </source>
</evidence>
<reference evidence="3" key="2">
    <citation type="submission" date="2021-04" db="EMBL/GenBank/DDBJ databases">
        <authorList>
            <person name="Gilroy R."/>
        </authorList>
    </citation>
    <scope>NUCLEOTIDE SEQUENCE</scope>
    <source>
        <strain evidence="3">CHK32-1732</strain>
    </source>
</reference>
<organism evidence="3 4">
    <name type="scientific">Candidatus Corynebacterium avicola</name>
    <dbReference type="NCBI Taxonomy" id="2838527"/>
    <lineage>
        <taxon>Bacteria</taxon>
        <taxon>Bacillati</taxon>
        <taxon>Actinomycetota</taxon>
        <taxon>Actinomycetes</taxon>
        <taxon>Mycobacteriales</taxon>
        <taxon>Corynebacteriaceae</taxon>
        <taxon>Corynebacterium</taxon>
    </lineage>
</organism>